<feature type="compositionally biased region" description="Pro residues" evidence="1">
    <location>
        <begin position="76"/>
        <end position="121"/>
    </location>
</feature>
<evidence type="ECO:0000313" key="6">
    <source>
        <dbReference type="Proteomes" id="UP000298252"/>
    </source>
</evidence>
<sequence length="551" mass="56448">MLPPAKRQRTVRFGRAKPRHRATVKRMLVRRDGWLAAVVVTALVLFGAPIAASADDLPAGSSATPTPVVSAMTEPVPTPTPEPTAPAPDPVSAPTPASTPTPEPTPEPIVAPTPEPTPEQTPEPTAEPTSTPTPTEAPVPEPSDGPVPPVTETPQPTPDPTVAPNLVTPIDTAATAAQAAATVSAQATARAAAAQALAAQRTAAERVAAERSAAQELTVQRAAVLATALTRSQTAQVALDTARRELESTRASQSIALGRASLVHRLALEASQQSAVSRRSFAVLARKLAQQQSGAGVADVFLGGHSLGNVLDQLSTLDQLDRVSENIETIQARAEADSARAERLNQQDAETRAAASTVSVDASQATLDAATSDFERAGLDLVAAATQAATAAASLAAIDVRPIVRTDVGQLSDQGWANPARGPITDAYGPRPVRPLPGVGAFHHGTDIGSSCGAPVFAATAGIVRAVGSVGSYGNWILIDHGERVQTGYAHLATGETLVTVGDPVAAGQRIGSVGSTGLSTGCHTHVEVRVDGVRIDPQPFFLLRGVVLGG</sequence>
<gene>
    <name evidence="4" type="ORF">E3O21_07110</name>
    <name evidence="3" type="ORF">SAMN05216368_10114</name>
</gene>
<dbReference type="EMBL" id="FNIB01000001">
    <property type="protein sequence ID" value="SDM44476.1"/>
    <property type="molecule type" value="Genomic_DNA"/>
</dbReference>
<dbReference type="PANTHER" id="PTHR21666">
    <property type="entry name" value="PEPTIDASE-RELATED"/>
    <property type="match status" value="1"/>
</dbReference>
<organism evidence="3 5">
    <name type="scientific">Cryobacterium flavum</name>
    <dbReference type="NCBI Taxonomy" id="1424659"/>
    <lineage>
        <taxon>Bacteria</taxon>
        <taxon>Bacillati</taxon>
        <taxon>Actinomycetota</taxon>
        <taxon>Actinomycetes</taxon>
        <taxon>Micrococcales</taxon>
        <taxon>Microbacteriaceae</taxon>
        <taxon>Cryobacterium</taxon>
    </lineage>
</organism>
<dbReference type="AlphaFoldDB" id="A0A4R8V7J3"/>
<keyword evidence="6" id="KW-1185">Reference proteome</keyword>
<reference evidence="3 5" key="1">
    <citation type="submission" date="2016-10" db="EMBL/GenBank/DDBJ databases">
        <authorList>
            <person name="Varghese N."/>
            <person name="Submissions S."/>
        </authorList>
    </citation>
    <scope>NUCLEOTIDE SEQUENCE [LARGE SCALE GENOMIC DNA]</scope>
    <source>
        <strain evidence="3 5">CGMCC 1.11215</strain>
    </source>
</reference>
<accession>A0A4R8V7J3</accession>
<feature type="region of interest" description="Disordered" evidence="1">
    <location>
        <begin position="54"/>
        <end position="166"/>
    </location>
</feature>
<protein>
    <submittedName>
        <fullName evidence="3">Murein DD-endopeptidase MepM and murein hydrolase activator NlpD, contain LysM domain</fullName>
    </submittedName>
</protein>
<dbReference type="Proteomes" id="UP000298252">
    <property type="component" value="Unassembled WGS sequence"/>
</dbReference>
<dbReference type="EMBL" id="SOFD01000024">
    <property type="protein sequence ID" value="TFB77452.1"/>
    <property type="molecule type" value="Genomic_DNA"/>
</dbReference>
<evidence type="ECO:0000259" key="2">
    <source>
        <dbReference type="Pfam" id="PF01551"/>
    </source>
</evidence>
<reference evidence="4 6" key="2">
    <citation type="submission" date="2019-03" db="EMBL/GenBank/DDBJ databases">
        <title>Genomics of glacier-inhabiting Cryobacterium strains.</title>
        <authorList>
            <person name="Liu Q."/>
            <person name="Xin Y.-H."/>
        </authorList>
    </citation>
    <scope>NUCLEOTIDE SEQUENCE [LARGE SCALE GENOMIC DNA]</scope>
    <source>
        <strain evidence="4 6">Hh8</strain>
    </source>
</reference>
<dbReference type="InterPro" id="IPR050570">
    <property type="entry name" value="Cell_wall_metabolism_enzyme"/>
</dbReference>
<dbReference type="GO" id="GO:0004222">
    <property type="term" value="F:metalloendopeptidase activity"/>
    <property type="evidence" value="ECO:0007669"/>
    <property type="project" value="TreeGrafter"/>
</dbReference>
<dbReference type="RefSeq" id="WP_134505219.1">
    <property type="nucleotide sequence ID" value="NZ_FNIB01000001.1"/>
</dbReference>
<dbReference type="Pfam" id="PF01551">
    <property type="entry name" value="Peptidase_M23"/>
    <property type="match status" value="1"/>
</dbReference>
<dbReference type="PANTHER" id="PTHR21666:SF270">
    <property type="entry name" value="MUREIN HYDROLASE ACTIVATOR ENVC"/>
    <property type="match status" value="1"/>
</dbReference>
<dbReference type="STRING" id="1424659.SAMN05216368_10114"/>
<evidence type="ECO:0000313" key="3">
    <source>
        <dbReference type="EMBL" id="SDM44476.1"/>
    </source>
</evidence>
<dbReference type="Proteomes" id="UP000199639">
    <property type="component" value="Unassembled WGS sequence"/>
</dbReference>
<dbReference type="SUPFAM" id="SSF51261">
    <property type="entry name" value="Duplicated hybrid motif"/>
    <property type="match status" value="1"/>
</dbReference>
<feature type="compositionally biased region" description="Low complexity" evidence="1">
    <location>
        <begin position="122"/>
        <end position="134"/>
    </location>
</feature>
<dbReference type="CDD" id="cd12797">
    <property type="entry name" value="M23_peptidase"/>
    <property type="match status" value="1"/>
</dbReference>
<evidence type="ECO:0000313" key="4">
    <source>
        <dbReference type="EMBL" id="TFB77452.1"/>
    </source>
</evidence>
<name>A0A4R8V7J3_9MICO</name>
<keyword evidence="3" id="KW-0378">Hydrolase</keyword>
<feature type="compositionally biased region" description="Pro residues" evidence="1">
    <location>
        <begin position="135"/>
        <end position="161"/>
    </location>
</feature>
<evidence type="ECO:0000256" key="1">
    <source>
        <dbReference type="SAM" id="MobiDB-lite"/>
    </source>
</evidence>
<dbReference type="Gene3D" id="2.70.70.10">
    <property type="entry name" value="Glucose Permease (Domain IIA)"/>
    <property type="match status" value="1"/>
</dbReference>
<dbReference type="InterPro" id="IPR016047">
    <property type="entry name" value="M23ase_b-sheet_dom"/>
</dbReference>
<feature type="domain" description="M23ase beta-sheet core" evidence="2">
    <location>
        <begin position="442"/>
        <end position="538"/>
    </location>
</feature>
<dbReference type="InterPro" id="IPR011055">
    <property type="entry name" value="Dup_hybrid_motif"/>
</dbReference>
<proteinExistence type="predicted"/>
<evidence type="ECO:0000313" key="5">
    <source>
        <dbReference type="Proteomes" id="UP000199639"/>
    </source>
</evidence>